<evidence type="ECO:0000313" key="4">
    <source>
        <dbReference type="EMBL" id="CAF3937924.1"/>
    </source>
</evidence>
<dbReference type="Proteomes" id="UP000663866">
    <property type="component" value="Unassembled WGS sequence"/>
</dbReference>
<dbReference type="EMBL" id="CAJOBH010005723">
    <property type="protein sequence ID" value="CAF4033575.1"/>
    <property type="molecule type" value="Genomic_DNA"/>
</dbReference>
<evidence type="ECO:0000313" key="2">
    <source>
        <dbReference type="EMBL" id="CAF0971611.1"/>
    </source>
</evidence>
<keyword evidence="1" id="KW-0732">Signal</keyword>
<dbReference type="EMBL" id="CAJOBF010001320">
    <property type="protein sequence ID" value="CAF3937924.1"/>
    <property type="molecule type" value="Genomic_DNA"/>
</dbReference>
<organism evidence="4 7">
    <name type="scientific">Rotaria magnacalcarata</name>
    <dbReference type="NCBI Taxonomy" id="392030"/>
    <lineage>
        <taxon>Eukaryota</taxon>
        <taxon>Metazoa</taxon>
        <taxon>Spiralia</taxon>
        <taxon>Gnathifera</taxon>
        <taxon>Rotifera</taxon>
        <taxon>Eurotatoria</taxon>
        <taxon>Bdelloidea</taxon>
        <taxon>Philodinida</taxon>
        <taxon>Philodinidae</taxon>
        <taxon>Rotaria</taxon>
    </lineage>
</organism>
<accession>A0A819JSX9</accession>
<sequence>MVSLFFFSLFLLNGLCAGLSHHDVKLHNDHLNRISHVNENQRVLQNSMKKLLNVDINEVRSAGDEKQQYDSSHTDKAAGSMSADSFTQFPEDVACLEACYTCVDDHSFILRKKRSIDDCGPICECANSCSRISIEQIDKIYGQGASRRGDKGCFLRTYLQMIDNEVQLSH</sequence>
<dbReference type="Proteomes" id="UP000663855">
    <property type="component" value="Unassembled WGS sequence"/>
</dbReference>
<name>A0A819JSX9_9BILA</name>
<feature type="chain" id="PRO_5035694018" evidence="1">
    <location>
        <begin position="19"/>
        <end position="170"/>
    </location>
</feature>
<reference evidence="4" key="1">
    <citation type="submission" date="2021-02" db="EMBL/GenBank/DDBJ databases">
        <authorList>
            <person name="Nowell W R."/>
        </authorList>
    </citation>
    <scope>NUCLEOTIDE SEQUENCE</scope>
</reference>
<dbReference type="Proteomes" id="UP000681967">
    <property type="component" value="Unassembled WGS sequence"/>
</dbReference>
<keyword evidence="8" id="KW-1185">Reference proteome</keyword>
<proteinExistence type="predicted"/>
<evidence type="ECO:0000313" key="8">
    <source>
        <dbReference type="Proteomes" id="UP000663866"/>
    </source>
</evidence>
<evidence type="ECO:0000313" key="7">
    <source>
        <dbReference type="Proteomes" id="UP000663842"/>
    </source>
</evidence>
<feature type="signal peptide" evidence="1">
    <location>
        <begin position="1"/>
        <end position="18"/>
    </location>
</feature>
<evidence type="ECO:0000256" key="1">
    <source>
        <dbReference type="SAM" id="SignalP"/>
    </source>
</evidence>
<evidence type="ECO:0000313" key="3">
    <source>
        <dbReference type="EMBL" id="CAF2220998.1"/>
    </source>
</evidence>
<gene>
    <name evidence="5" type="ORF">BYL167_LOCUS15472</name>
    <name evidence="2" type="ORF">CJN711_LOCUS903</name>
    <name evidence="6" type="ORF">OVN521_LOCUS29156</name>
    <name evidence="4" type="ORF">UXM345_LOCUS12580</name>
    <name evidence="3" type="ORF">WKI299_LOCUS35517</name>
</gene>
<evidence type="ECO:0000313" key="6">
    <source>
        <dbReference type="EMBL" id="CAF4253503.1"/>
    </source>
</evidence>
<protein>
    <submittedName>
        <fullName evidence="4">Uncharacterized protein</fullName>
    </submittedName>
</protein>
<evidence type="ECO:0000313" key="5">
    <source>
        <dbReference type="EMBL" id="CAF4033575.1"/>
    </source>
</evidence>
<dbReference type="Proteomes" id="UP000663856">
    <property type="component" value="Unassembled WGS sequence"/>
</dbReference>
<dbReference type="EMBL" id="CAJOBG010008860">
    <property type="protein sequence ID" value="CAF4253503.1"/>
    <property type="molecule type" value="Genomic_DNA"/>
</dbReference>
<dbReference type="EMBL" id="CAJNOV010000060">
    <property type="protein sequence ID" value="CAF0971611.1"/>
    <property type="molecule type" value="Genomic_DNA"/>
</dbReference>
<dbReference type="AlphaFoldDB" id="A0A819JSX9"/>
<dbReference type="Proteomes" id="UP000663842">
    <property type="component" value="Unassembled WGS sequence"/>
</dbReference>
<dbReference type="EMBL" id="CAJNRF010017100">
    <property type="protein sequence ID" value="CAF2220998.1"/>
    <property type="molecule type" value="Genomic_DNA"/>
</dbReference>
<comment type="caution">
    <text evidence="4">The sequence shown here is derived from an EMBL/GenBank/DDBJ whole genome shotgun (WGS) entry which is preliminary data.</text>
</comment>